<name>A0A835A5G3_9POAL</name>
<dbReference type="PANTHER" id="PTHR33389">
    <property type="entry name" value="FAMILY PROTEIN, PUTATIVE (DUF2921)-RELATED"/>
    <property type="match status" value="1"/>
</dbReference>
<dbReference type="InterPro" id="IPR021319">
    <property type="entry name" value="DUF2921"/>
</dbReference>
<protein>
    <recommendedName>
        <fullName evidence="4">RING-type E3 ubiquitin transferase</fullName>
        <ecNumber evidence="4">2.3.2.27</ecNumber>
    </recommendedName>
</protein>
<dbReference type="OrthoDB" id="618601at2759"/>
<evidence type="ECO:0000256" key="4">
    <source>
        <dbReference type="ARBA" id="ARBA00012483"/>
    </source>
</evidence>
<evidence type="ECO:0000256" key="8">
    <source>
        <dbReference type="ARBA" id="ARBA00022989"/>
    </source>
</evidence>
<keyword evidence="7" id="KW-0833">Ubl conjugation pathway</keyword>
<evidence type="ECO:0000256" key="2">
    <source>
        <dbReference type="ARBA" id="ARBA00004127"/>
    </source>
</evidence>
<evidence type="ECO:0000259" key="10">
    <source>
        <dbReference type="Pfam" id="PF11145"/>
    </source>
</evidence>
<reference evidence="11" key="1">
    <citation type="submission" date="2020-07" db="EMBL/GenBank/DDBJ databases">
        <title>Genome sequence and genetic diversity analysis of an under-domesticated orphan crop, white fonio (Digitaria exilis).</title>
        <authorList>
            <person name="Bennetzen J.L."/>
            <person name="Chen S."/>
            <person name="Ma X."/>
            <person name="Wang X."/>
            <person name="Yssel A.E.J."/>
            <person name="Chaluvadi S.R."/>
            <person name="Johnson M."/>
            <person name="Gangashetty P."/>
            <person name="Hamidou F."/>
            <person name="Sanogo M.D."/>
            <person name="Zwaenepoel A."/>
            <person name="Wallace J."/>
            <person name="Van De Peer Y."/>
            <person name="Van Deynze A."/>
        </authorList>
    </citation>
    <scope>NUCLEOTIDE SEQUENCE</scope>
    <source>
        <tissue evidence="11">Leaves</tissue>
    </source>
</reference>
<gene>
    <name evidence="11" type="ORF">HU200_067267</name>
</gene>
<evidence type="ECO:0000256" key="5">
    <source>
        <dbReference type="ARBA" id="ARBA00022679"/>
    </source>
</evidence>
<keyword evidence="12" id="KW-1185">Reference proteome</keyword>
<comment type="subcellular location">
    <subcellularLocation>
        <location evidence="2">Endomembrane system</location>
        <topology evidence="2">Multi-pass membrane protein</topology>
    </subcellularLocation>
</comment>
<organism evidence="11 12">
    <name type="scientific">Digitaria exilis</name>
    <dbReference type="NCBI Taxonomy" id="1010633"/>
    <lineage>
        <taxon>Eukaryota</taxon>
        <taxon>Viridiplantae</taxon>
        <taxon>Streptophyta</taxon>
        <taxon>Embryophyta</taxon>
        <taxon>Tracheophyta</taxon>
        <taxon>Spermatophyta</taxon>
        <taxon>Magnoliopsida</taxon>
        <taxon>Liliopsida</taxon>
        <taxon>Poales</taxon>
        <taxon>Poaceae</taxon>
        <taxon>PACMAD clade</taxon>
        <taxon>Panicoideae</taxon>
        <taxon>Panicodae</taxon>
        <taxon>Paniceae</taxon>
        <taxon>Anthephorinae</taxon>
        <taxon>Digitaria</taxon>
    </lineage>
</organism>
<dbReference type="Pfam" id="PF11145">
    <property type="entry name" value="DUF2921"/>
    <property type="match status" value="1"/>
</dbReference>
<evidence type="ECO:0000256" key="1">
    <source>
        <dbReference type="ARBA" id="ARBA00000900"/>
    </source>
</evidence>
<evidence type="ECO:0000256" key="9">
    <source>
        <dbReference type="ARBA" id="ARBA00023136"/>
    </source>
</evidence>
<evidence type="ECO:0000256" key="7">
    <source>
        <dbReference type="ARBA" id="ARBA00022786"/>
    </source>
</evidence>
<dbReference type="EMBL" id="JACEFO010003289">
    <property type="protein sequence ID" value="KAF8642588.1"/>
    <property type="molecule type" value="Genomic_DNA"/>
</dbReference>
<sequence>MFDVARIRGFCRPRREHVGDSDNQEGYVEAGVVMPSSNIHPWGDVVEWYAGVVKELFLLPQVIGNALWRVNYKPLAGRYYAGVTAVCLLPHIYGCKNMTQIFVSFS</sequence>
<comment type="caution">
    <text evidence="11">The sequence shown here is derived from an EMBL/GenBank/DDBJ whole genome shotgun (WGS) entry which is preliminary data.</text>
</comment>
<keyword evidence="9" id="KW-0472">Membrane</keyword>
<dbReference type="EC" id="2.3.2.27" evidence="4"/>
<evidence type="ECO:0000256" key="6">
    <source>
        <dbReference type="ARBA" id="ARBA00022692"/>
    </source>
</evidence>
<dbReference type="AlphaFoldDB" id="A0A835A5G3"/>
<keyword evidence="8" id="KW-1133">Transmembrane helix</keyword>
<comment type="catalytic activity">
    <reaction evidence="1">
        <text>S-ubiquitinyl-[E2 ubiquitin-conjugating enzyme]-L-cysteine + [acceptor protein]-L-lysine = [E2 ubiquitin-conjugating enzyme]-L-cysteine + N(6)-ubiquitinyl-[acceptor protein]-L-lysine.</text>
        <dbReference type="EC" id="2.3.2.27"/>
    </reaction>
</comment>
<keyword evidence="6" id="KW-0812">Transmembrane</keyword>
<evidence type="ECO:0000313" key="12">
    <source>
        <dbReference type="Proteomes" id="UP000636709"/>
    </source>
</evidence>
<keyword evidence="5" id="KW-0808">Transferase</keyword>
<comment type="pathway">
    <text evidence="3">Protein modification; protein ubiquitination.</text>
</comment>
<feature type="domain" description="SWEET-like" evidence="10">
    <location>
        <begin position="48"/>
        <end position="93"/>
    </location>
</feature>
<accession>A0A835A5G3</accession>
<evidence type="ECO:0000256" key="3">
    <source>
        <dbReference type="ARBA" id="ARBA00004906"/>
    </source>
</evidence>
<evidence type="ECO:0000313" key="11">
    <source>
        <dbReference type="EMBL" id="KAF8642588.1"/>
    </source>
</evidence>
<dbReference type="GO" id="GO:0012505">
    <property type="term" value="C:endomembrane system"/>
    <property type="evidence" value="ECO:0007669"/>
    <property type="project" value="UniProtKB-SubCell"/>
</dbReference>
<proteinExistence type="predicted"/>
<dbReference type="Proteomes" id="UP000636709">
    <property type="component" value="Unassembled WGS sequence"/>
</dbReference>
<dbReference type="GO" id="GO:0061630">
    <property type="term" value="F:ubiquitin protein ligase activity"/>
    <property type="evidence" value="ECO:0007669"/>
    <property type="project" value="UniProtKB-EC"/>
</dbReference>
<dbReference type="PANTHER" id="PTHR33389:SF16">
    <property type="entry name" value="BACTERIAL IG-LIKE DOMAIN-CONTAINING PROTEIN"/>
    <property type="match status" value="1"/>
</dbReference>